<evidence type="ECO:0000256" key="4">
    <source>
        <dbReference type="SAM" id="SignalP"/>
    </source>
</evidence>
<dbReference type="InterPro" id="IPR039639">
    <property type="entry name" value="IDA-like"/>
</dbReference>
<protein>
    <submittedName>
        <fullName evidence="5">Uncharacterized protein</fullName>
    </submittedName>
</protein>
<keyword evidence="3 4" id="KW-0732">Signal</keyword>
<gene>
    <name evidence="5" type="ORF">ES288_A13G005900v1</name>
</gene>
<name>A0A5D2DV50_GOSDA</name>
<dbReference type="Proteomes" id="UP000323506">
    <property type="component" value="Chromosome A13"/>
</dbReference>
<reference evidence="5 6" key="1">
    <citation type="submission" date="2019-06" db="EMBL/GenBank/DDBJ databases">
        <title>WGS assembly of Gossypium darwinii.</title>
        <authorList>
            <person name="Chen Z.J."/>
            <person name="Sreedasyam A."/>
            <person name="Ando A."/>
            <person name="Song Q."/>
            <person name="De L."/>
            <person name="Hulse-Kemp A."/>
            <person name="Ding M."/>
            <person name="Ye W."/>
            <person name="Kirkbride R."/>
            <person name="Jenkins J."/>
            <person name="Plott C."/>
            <person name="Lovell J."/>
            <person name="Lin Y.-M."/>
            <person name="Vaughn R."/>
            <person name="Liu B."/>
            <person name="Li W."/>
            <person name="Simpson S."/>
            <person name="Scheffler B."/>
            <person name="Saski C."/>
            <person name="Grover C."/>
            <person name="Hu G."/>
            <person name="Conover J."/>
            <person name="Carlson J."/>
            <person name="Shu S."/>
            <person name="Boston L."/>
            <person name="Williams M."/>
            <person name="Peterson D."/>
            <person name="Mcgee K."/>
            <person name="Jones D."/>
            <person name="Wendel J."/>
            <person name="Stelly D."/>
            <person name="Grimwood J."/>
            <person name="Schmutz J."/>
        </authorList>
    </citation>
    <scope>NUCLEOTIDE SEQUENCE [LARGE SCALE GENOMIC DNA]</scope>
    <source>
        <strain evidence="5">1808015.09</strain>
    </source>
</reference>
<dbReference type="PANTHER" id="PTHR33599:SF20">
    <property type="entry name" value="PROTEIN IDA"/>
    <property type="match status" value="1"/>
</dbReference>
<comment type="subcellular location">
    <subcellularLocation>
        <location evidence="1">Secreted</location>
        <location evidence="1">Extracellular space</location>
    </subcellularLocation>
</comment>
<evidence type="ECO:0000313" key="5">
    <source>
        <dbReference type="EMBL" id="TYG84862.1"/>
    </source>
</evidence>
<dbReference type="PANTHER" id="PTHR33599">
    <property type="entry name" value="PROTEIN IDA-LIKE 5"/>
    <property type="match status" value="1"/>
</dbReference>
<dbReference type="GO" id="GO:0010227">
    <property type="term" value="P:floral organ abscission"/>
    <property type="evidence" value="ECO:0007669"/>
    <property type="project" value="InterPro"/>
</dbReference>
<keyword evidence="6" id="KW-1185">Reference proteome</keyword>
<evidence type="ECO:0000313" key="6">
    <source>
        <dbReference type="Proteomes" id="UP000323506"/>
    </source>
</evidence>
<sequence>MATFYKSKYLAAVLLLFFIFTISTSPSSARLLSDSPPSTTETTLDLALADLVEVEDHKTDVVLDVSKQDPEPQPQPCDIHMVPMKKPHVGILKSPTQRLAGKYGPMIFSMLPKGVPIPPSAPSKGINDINN</sequence>
<feature type="chain" id="PRO_5022718183" evidence="4">
    <location>
        <begin position="30"/>
        <end position="131"/>
    </location>
</feature>
<evidence type="ECO:0000256" key="3">
    <source>
        <dbReference type="ARBA" id="ARBA00022729"/>
    </source>
</evidence>
<proteinExistence type="predicted"/>
<organism evidence="5 6">
    <name type="scientific">Gossypium darwinii</name>
    <name type="common">Darwin's cotton</name>
    <name type="synonym">Gossypium barbadense var. darwinii</name>
    <dbReference type="NCBI Taxonomy" id="34276"/>
    <lineage>
        <taxon>Eukaryota</taxon>
        <taxon>Viridiplantae</taxon>
        <taxon>Streptophyta</taxon>
        <taxon>Embryophyta</taxon>
        <taxon>Tracheophyta</taxon>
        <taxon>Spermatophyta</taxon>
        <taxon>Magnoliopsida</taxon>
        <taxon>eudicotyledons</taxon>
        <taxon>Gunneridae</taxon>
        <taxon>Pentapetalae</taxon>
        <taxon>rosids</taxon>
        <taxon>malvids</taxon>
        <taxon>Malvales</taxon>
        <taxon>Malvaceae</taxon>
        <taxon>Malvoideae</taxon>
        <taxon>Gossypium</taxon>
    </lineage>
</organism>
<evidence type="ECO:0000256" key="1">
    <source>
        <dbReference type="ARBA" id="ARBA00004239"/>
    </source>
</evidence>
<accession>A0A5D2DV50</accession>
<dbReference type="EMBL" id="CM017700">
    <property type="protein sequence ID" value="TYG84862.1"/>
    <property type="molecule type" value="Genomic_DNA"/>
</dbReference>
<dbReference type="GO" id="GO:0005576">
    <property type="term" value="C:extracellular region"/>
    <property type="evidence" value="ECO:0007669"/>
    <property type="project" value="UniProtKB-SubCell"/>
</dbReference>
<evidence type="ECO:0000256" key="2">
    <source>
        <dbReference type="ARBA" id="ARBA00022525"/>
    </source>
</evidence>
<dbReference type="AlphaFoldDB" id="A0A5D2DV50"/>
<keyword evidence="2" id="KW-0964">Secreted</keyword>
<feature type="signal peptide" evidence="4">
    <location>
        <begin position="1"/>
        <end position="29"/>
    </location>
</feature>